<gene>
    <name evidence="2" type="ORF">Syun_012411</name>
</gene>
<name>A0AAP0JZK8_9MAGN</name>
<protein>
    <submittedName>
        <fullName evidence="2">Uncharacterized protein</fullName>
    </submittedName>
</protein>
<comment type="caution">
    <text evidence="2">The sequence shown here is derived from an EMBL/GenBank/DDBJ whole genome shotgun (WGS) entry which is preliminary data.</text>
</comment>
<organism evidence="2 3">
    <name type="scientific">Stephania yunnanensis</name>
    <dbReference type="NCBI Taxonomy" id="152371"/>
    <lineage>
        <taxon>Eukaryota</taxon>
        <taxon>Viridiplantae</taxon>
        <taxon>Streptophyta</taxon>
        <taxon>Embryophyta</taxon>
        <taxon>Tracheophyta</taxon>
        <taxon>Spermatophyta</taxon>
        <taxon>Magnoliopsida</taxon>
        <taxon>Ranunculales</taxon>
        <taxon>Menispermaceae</taxon>
        <taxon>Menispermoideae</taxon>
        <taxon>Cissampelideae</taxon>
        <taxon>Stephania</taxon>
    </lineage>
</organism>
<evidence type="ECO:0000313" key="2">
    <source>
        <dbReference type="EMBL" id="KAK9143011.1"/>
    </source>
</evidence>
<dbReference type="AlphaFoldDB" id="A0AAP0JZK8"/>
<feature type="compositionally biased region" description="Polar residues" evidence="1">
    <location>
        <begin position="30"/>
        <end position="39"/>
    </location>
</feature>
<evidence type="ECO:0000313" key="3">
    <source>
        <dbReference type="Proteomes" id="UP001420932"/>
    </source>
</evidence>
<sequence length="49" mass="5686">MFRFSRIDSIPCSSTPNLTIQRSDSRNHKNPQVSAQMTRSKPHDLRSRT</sequence>
<dbReference type="EMBL" id="JBBNAF010000005">
    <property type="protein sequence ID" value="KAK9143011.1"/>
    <property type="molecule type" value="Genomic_DNA"/>
</dbReference>
<keyword evidence="3" id="KW-1185">Reference proteome</keyword>
<feature type="region of interest" description="Disordered" evidence="1">
    <location>
        <begin position="1"/>
        <end position="49"/>
    </location>
</feature>
<accession>A0AAP0JZK8</accession>
<evidence type="ECO:0000256" key="1">
    <source>
        <dbReference type="SAM" id="MobiDB-lite"/>
    </source>
</evidence>
<dbReference type="Proteomes" id="UP001420932">
    <property type="component" value="Unassembled WGS sequence"/>
</dbReference>
<reference evidence="2 3" key="1">
    <citation type="submission" date="2024-01" db="EMBL/GenBank/DDBJ databases">
        <title>Genome assemblies of Stephania.</title>
        <authorList>
            <person name="Yang L."/>
        </authorList>
    </citation>
    <scope>NUCLEOTIDE SEQUENCE [LARGE SCALE GENOMIC DNA]</scope>
    <source>
        <strain evidence="2">YNDBR</strain>
        <tissue evidence="2">Leaf</tissue>
    </source>
</reference>
<feature type="compositionally biased region" description="Polar residues" evidence="1">
    <location>
        <begin position="11"/>
        <end position="22"/>
    </location>
</feature>
<proteinExistence type="predicted"/>